<dbReference type="SMART" id="SM00317">
    <property type="entry name" value="SET"/>
    <property type="match status" value="1"/>
</dbReference>
<accession>A0AAJ0GIZ4</accession>
<dbReference type="Gene3D" id="2.170.270.10">
    <property type="entry name" value="SET domain"/>
    <property type="match status" value="1"/>
</dbReference>
<dbReference type="CDD" id="cd20071">
    <property type="entry name" value="SET_SMYD"/>
    <property type="match status" value="1"/>
</dbReference>
<proteinExistence type="predicted"/>
<dbReference type="InterPro" id="IPR053185">
    <property type="entry name" value="SET_domain_protein"/>
</dbReference>
<protein>
    <recommendedName>
        <fullName evidence="1">SET domain-containing protein</fullName>
    </recommendedName>
</protein>
<dbReference type="PROSITE" id="PS50280">
    <property type="entry name" value="SET"/>
    <property type="match status" value="1"/>
</dbReference>
<sequence length="340" mass="38853">MELTALMDSKLHGFGLKSKGDTFEAGQRILTMAPMLEMETWNRDDPGASRKNPEEFRNALIEPREETAQGVIDTFLHYSYPFTPKDKTSRFRLFKNLALLNHRCVPNATLHWNNDDQCMVLHAKEDISDAEEITISYIDLFQPKQKRHEDLGFVCNCMVCANQGIERFFANRASEIRQMDDFRRKYLDDSADGMRLADDGVLRAIFLDTGIMEMQGIAKQFNTKVKSGGGWPCQEAADAYQLRHIIYMAVATNIKNEKRRDNAINLAHNYKIAEMETLWKCYGARHPRVKVVAAQLFHISESDREKWDDAVGALKSLGGEVVFLDTENVAERYQVARASS</sequence>
<dbReference type="SUPFAM" id="SSF82199">
    <property type="entry name" value="SET domain"/>
    <property type="match status" value="1"/>
</dbReference>
<dbReference type="Proteomes" id="UP001271007">
    <property type="component" value="Unassembled WGS sequence"/>
</dbReference>
<dbReference type="InterPro" id="IPR046341">
    <property type="entry name" value="SET_dom_sf"/>
</dbReference>
<reference evidence="2" key="1">
    <citation type="submission" date="2023-04" db="EMBL/GenBank/DDBJ databases">
        <title>Black Yeasts Isolated from many extreme environments.</title>
        <authorList>
            <person name="Coleine C."/>
            <person name="Stajich J.E."/>
            <person name="Selbmann L."/>
        </authorList>
    </citation>
    <scope>NUCLEOTIDE SEQUENCE</scope>
    <source>
        <strain evidence="2">CCFEE 5312</strain>
    </source>
</reference>
<name>A0AAJ0GIZ4_9PEZI</name>
<dbReference type="Pfam" id="PF00856">
    <property type="entry name" value="SET"/>
    <property type="match status" value="1"/>
</dbReference>
<dbReference type="AlphaFoldDB" id="A0AAJ0GIZ4"/>
<evidence type="ECO:0000259" key="1">
    <source>
        <dbReference type="PROSITE" id="PS50280"/>
    </source>
</evidence>
<keyword evidence="3" id="KW-1185">Reference proteome</keyword>
<dbReference type="EMBL" id="JAWDJX010000001">
    <property type="protein sequence ID" value="KAK3058519.1"/>
    <property type="molecule type" value="Genomic_DNA"/>
</dbReference>
<dbReference type="InterPro" id="IPR001214">
    <property type="entry name" value="SET_dom"/>
</dbReference>
<feature type="domain" description="SET" evidence="1">
    <location>
        <begin position="1"/>
        <end position="138"/>
    </location>
</feature>
<dbReference type="PANTHER" id="PTHR47332:SF4">
    <property type="entry name" value="SET DOMAIN-CONTAINING PROTEIN 5"/>
    <property type="match status" value="1"/>
</dbReference>
<comment type="caution">
    <text evidence="2">The sequence shown here is derived from an EMBL/GenBank/DDBJ whole genome shotgun (WGS) entry which is preliminary data.</text>
</comment>
<dbReference type="PANTHER" id="PTHR47332">
    <property type="entry name" value="SET DOMAIN-CONTAINING PROTEIN 5"/>
    <property type="match status" value="1"/>
</dbReference>
<evidence type="ECO:0000313" key="2">
    <source>
        <dbReference type="EMBL" id="KAK3058519.1"/>
    </source>
</evidence>
<organism evidence="2 3">
    <name type="scientific">Extremus antarcticus</name>
    <dbReference type="NCBI Taxonomy" id="702011"/>
    <lineage>
        <taxon>Eukaryota</taxon>
        <taxon>Fungi</taxon>
        <taxon>Dikarya</taxon>
        <taxon>Ascomycota</taxon>
        <taxon>Pezizomycotina</taxon>
        <taxon>Dothideomycetes</taxon>
        <taxon>Dothideomycetidae</taxon>
        <taxon>Mycosphaerellales</taxon>
        <taxon>Extremaceae</taxon>
        <taxon>Extremus</taxon>
    </lineage>
</organism>
<gene>
    <name evidence="2" type="ORF">LTR09_000083</name>
</gene>
<evidence type="ECO:0000313" key="3">
    <source>
        <dbReference type="Proteomes" id="UP001271007"/>
    </source>
</evidence>